<evidence type="ECO:0000313" key="3">
    <source>
        <dbReference type="Proteomes" id="UP000693970"/>
    </source>
</evidence>
<keyword evidence="3" id="KW-1185">Reference proteome</keyword>
<accession>A0A9K3L020</accession>
<protein>
    <submittedName>
        <fullName evidence="2">Uncharacterized protein</fullName>
    </submittedName>
</protein>
<feature type="region of interest" description="Disordered" evidence="1">
    <location>
        <begin position="57"/>
        <end position="76"/>
    </location>
</feature>
<dbReference type="Proteomes" id="UP000693970">
    <property type="component" value="Unassembled WGS sequence"/>
</dbReference>
<reference evidence="2" key="1">
    <citation type="journal article" date="2021" name="Sci. Rep.">
        <title>Diploid genomic architecture of Nitzschia inconspicua, an elite biomass production diatom.</title>
        <authorList>
            <person name="Oliver A."/>
            <person name="Podell S."/>
            <person name="Pinowska A."/>
            <person name="Traller J.C."/>
            <person name="Smith S.R."/>
            <person name="McClure R."/>
            <person name="Beliaev A."/>
            <person name="Bohutskyi P."/>
            <person name="Hill E.A."/>
            <person name="Rabines A."/>
            <person name="Zheng H."/>
            <person name="Allen L.Z."/>
            <person name="Kuo A."/>
            <person name="Grigoriev I.V."/>
            <person name="Allen A.E."/>
            <person name="Hazlebeck D."/>
            <person name="Allen E.E."/>
        </authorList>
    </citation>
    <scope>NUCLEOTIDE SEQUENCE</scope>
    <source>
        <strain evidence="2">Hildebrandi</strain>
    </source>
</reference>
<dbReference type="EMBL" id="JAGRRH010000017">
    <property type="protein sequence ID" value="KAG7352659.1"/>
    <property type="molecule type" value="Genomic_DNA"/>
</dbReference>
<name>A0A9K3L020_9STRA</name>
<organism evidence="2 3">
    <name type="scientific">Nitzschia inconspicua</name>
    <dbReference type="NCBI Taxonomy" id="303405"/>
    <lineage>
        <taxon>Eukaryota</taxon>
        <taxon>Sar</taxon>
        <taxon>Stramenopiles</taxon>
        <taxon>Ochrophyta</taxon>
        <taxon>Bacillariophyta</taxon>
        <taxon>Bacillariophyceae</taxon>
        <taxon>Bacillariophycidae</taxon>
        <taxon>Bacillariales</taxon>
        <taxon>Bacillariaceae</taxon>
        <taxon>Nitzschia</taxon>
    </lineage>
</organism>
<dbReference type="OrthoDB" id="54853at2759"/>
<proteinExistence type="predicted"/>
<dbReference type="AlphaFoldDB" id="A0A9K3L020"/>
<evidence type="ECO:0000313" key="2">
    <source>
        <dbReference type="EMBL" id="KAG7352659.1"/>
    </source>
</evidence>
<comment type="caution">
    <text evidence="2">The sequence shown here is derived from an EMBL/GenBank/DDBJ whole genome shotgun (WGS) entry which is preliminary data.</text>
</comment>
<gene>
    <name evidence="2" type="ORF">IV203_008707</name>
</gene>
<sequence length="532" mass="60024">MTDSLPQRLPAMCQANNKTLQNSLASASAWSPTSLDSDVVSVSSSSSIIKNRNLVWTGDPQNLPRDTHDSSKSCPPKRRTMVRGLAAANILDHSNLSSTLQWDDSAWTPRKRKLEKIHENKSNSLAMIDTVTSPAKRYRLMAASPSILKHIERCSFPPINSKAGEICKRLRNAMKHGVAERRLFFDISNQPAASATPREAACSPFILYRFLRVRMAAGLLRSSFSMLHQLLRNGYDEATEYLEKMDRCASAGTFLNELLMVRDRLASLWCVYAHFIMEVGKLGIVPKKKPQLRQQSATTVGVSYQEIAAFAISVLWHARDCALVGNQGAVTLCLGRLLVSSPAITETKVENNYTELQRSLVLEKIRMAILTCWDAVDWTRADQLALQGLSMRKSAMEQVTEHLSLVDFPGLKVHQEKSVNPRILQDDFESILMLPHFLRDNLKVLNNSSFIFDDRNSTRTLCLELNRWSRLKEQLERDRENTVALSLSRNDGKVLCMVEEQLPLFNAIDLSKASMDLYTSNPEDDALLLWKW</sequence>
<reference evidence="2" key="2">
    <citation type="submission" date="2021-04" db="EMBL/GenBank/DDBJ databases">
        <authorList>
            <person name="Podell S."/>
        </authorList>
    </citation>
    <scope>NUCLEOTIDE SEQUENCE</scope>
    <source>
        <strain evidence="2">Hildebrandi</strain>
    </source>
</reference>
<evidence type="ECO:0000256" key="1">
    <source>
        <dbReference type="SAM" id="MobiDB-lite"/>
    </source>
</evidence>